<reference evidence="3 5" key="2">
    <citation type="submission" date="2018-08" db="EMBL/GenBank/DDBJ databases">
        <title>A genome reference for cultivated species of the human gut microbiota.</title>
        <authorList>
            <person name="Zou Y."/>
            <person name="Xue W."/>
            <person name="Luo G."/>
        </authorList>
    </citation>
    <scope>NUCLEOTIDE SEQUENCE [LARGE SCALE GENOMIC DNA]</scope>
    <source>
        <strain evidence="3 5">AF45-19</strain>
    </source>
</reference>
<dbReference type="EMBL" id="QRNG01000001">
    <property type="protein sequence ID" value="RHK27448.1"/>
    <property type="molecule type" value="Genomic_DNA"/>
</dbReference>
<dbReference type="GO" id="GO:0008270">
    <property type="term" value="F:zinc ion binding"/>
    <property type="evidence" value="ECO:0007669"/>
    <property type="project" value="InterPro"/>
</dbReference>
<dbReference type="EMBL" id="LNKD01000001">
    <property type="protein sequence ID" value="OSG87866.1"/>
    <property type="molecule type" value="Genomic_DNA"/>
</dbReference>
<dbReference type="SMART" id="SM00507">
    <property type="entry name" value="HNHc"/>
    <property type="match status" value="1"/>
</dbReference>
<protein>
    <submittedName>
        <fullName evidence="2 3">Endonuclease</fullName>
    </submittedName>
</protein>
<evidence type="ECO:0000259" key="1">
    <source>
        <dbReference type="SMART" id="SM00507"/>
    </source>
</evidence>
<dbReference type="RefSeq" id="WP_085392970.1">
    <property type="nucleotide sequence ID" value="NZ_CP023005.1"/>
</dbReference>
<keyword evidence="2" id="KW-0540">Nuclease</keyword>
<organism evidence="2 4">
    <name type="scientific">Bifidobacterium adolescentis</name>
    <dbReference type="NCBI Taxonomy" id="1680"/>
    <lineage>
        <taxon>Bacteria</taxon>
        <taxon>Bacillati</taxon>
        <taxon>Actinomycetota</taxon>
        <taxon>Actinomycetes</taxon>
        <taxon>Bifidobacteriales</taxon>
        <taxon>Bifidobacteriaceae</taxon>
        <taxon>Bifidobacterium</taxon>
    </lineage>
</organism>
<dbReference type="Pfam" id="PF01844">
    <property type="entry name" value="HNH"/>
    <property type="match status" value="1"/>
</dbReference>
<dbReference type="AlphaFoldDB" id="A0A1X2Z0C9"/>
<evidence type="ECO:0000313" key="2">
    <source>
        <dbReference type="EMBL" id="OSG87866.1"/>
    </source>
</evidence>
<feature type="domain" description="HNH nuclease" evidence="1">
    <location>
        <begin position="18"/>
        <end position="77"/>
    </location>
</feature>
<evidence type="ECO:0000313" key="5">
    <source>
        <dbReference type="Proteomes" id="UP000285262"/>
    </source>
</evidence>
<evidence type="ECO:0000313" key="4">
    <source>
        <dbReference type="Proteomes" id="UP000193377"/>
    </source>
</evidence>
<dbReference type="GO" id="GO:0003676">
    <property type="term" value="F:nucleic acid binding"/>
    <property type="evidence" value="ECO:0007669"/>
    <property type="project" value="InterPro"/>
</dbReference>
<dbReference type="CDD" id="cd00085">
    <property type="entry name" value="HNHc"/>
    <property type="match status" value="1"/>
</dbReference>
<sequence length="109" mass="12441">MSKRRNERVSNGYRRRMLRQRVLAAYDVCAICGKPVDKTLKTPHPMSAEVDELIPVSRGGDPYSFTNCRLTHRICNRMKSDKTDEHARALLAGRQEVKSSSMPFKTFGI</sequence>
<dbReference type="Gene3D" id="1.10.30.50">
    <property type="match status" value="1"/>
</dbReference>
<name>A0A1X2Z0C9_BIFAD</name>
<comment type="caution">
    <text evidence="2">The sequence shown here is derived from an EMBL/GenBank/DDBJ whole genome shotgun (WGS) entry which is preliminary data.</text>
</comment>
<dbReference type="InterPro" id="IPR003615">
    <property type="entry name" value="HNH_nuc"/>
</dbReference>
<gene>
    <name evidence="2" type="ORF">B0487_0784</name>
    <name evidence="3" type="ORF">DW072_01940</name>
</gene>
<evidence type="ECO:0000313" key="3">
    <source>
        <dbReference type="EMBL" id="RHK27448.1"/>
    </source>
</evidence>
<dbReference type="Proteomes" id="UP000193377">
    <property type="component" value="Unassembled WGS sequence"/>
</dbReference>
<reference evidence="2 4" key="1">
    <citation type="journal article" date="2016" name="Sci. Rep.">
        <title>Evaluation of genetic diversity among strains of the human gut commensal Bifidobacterium adolescentis.</title>
        <authorList>
            <person name="Duranti S."/>
            <person name="Milani C."/>
            <person name="Lugli G.A."/>
            <person name="Mancabelli L."/>
            <person name="Turroni F."/>
            <person name="Ferrario C."/>
            <person name="Mangifesta M."/>
            <person name="Viappiani A."/>
            <person name="Sanchez B."/>
            <person name="Margolles A."/>
            <person name="van Sinderen D."/>
            <person name="Ventura M."/>
        </authorList>
    </citation>
    <scope>NUCLEOTIDE SEQUENCE [LARGE SCALE GENOMIC DNA]</scope>
    <source>
        <strain evidence="2 4">487B</strain>
    </source>
</reference>
<keyword evidence="2" id="KW-0255">Endonuclease</keyword>
<accession>A0A1X2Z0C9</accession>
<dbReference type="GO" id="GO:0004519">
    <property type="term" value="F:endonuclease activity"/>
    <property type="evidence" value="ECO:0007669"/>
    <property type="project" value="UniProtKB-KW"/>
</dbReference>
<keyword evidence="2" id="KW-0378">Hydrolase</keyword>
<dbReference type="Proteomes" id="UP000285262">
    <property type="component" value="Unassembled WGS sequence"/>
</dbReference>
<proteinExistence type="predicted"/>
<dbReference type="InterPro" id="IPR002711">
    <property type="entry name" value="HNH"/>
</dbReference>